<feature type="transmembrane region" description="Helical" evidence="13">
    <location>
        <begin position="503"/>
        <end position="520"/>
    </location>
</feature>
<evidence type="ECO:0000256" key="7">
    <source>
        <dbReference type="ARBA" id="ARBA00022692"/>
    </source>
</evidence>
<dbReference type="InterPro" id="IPR045308">
    <property type="entry name" value="UbiB_bact"/>
</dbReference>
<comment type="similarity">
    <text evidence="2">Belongs to the protein kinase superfamily. ADCK protein kinase family.</text>
</comment>
<keyword evidence="9" id="KW-0418">Kinase</keyword>
<dbReference type="UniPathway" id="UPA00232"/>
<evidence type="ECO:0000256" key="5">
    <source>
        <dbReference type="ARBA" id="ARBA00022679"/>
    </source>
</evidence>
<dbReference type="InterPro" id="IPR010232">
    <property type="entry name" value="UbiB"/>
</dbReference>
<name>A0A3G8M8Z3_9HYPH</name>
<dbReference type="NCBIfam" id="TIGR01982">
    <property type="entry name" value="UbiB"/>
    <property type="match status" value="1"/>
</dbReference>
<dbReference type="InterPro" id="IPR004147">
    <property type="entry name" value="ABC1_dom"/>
</dbReference>
<keyword evidence="11 13" id="KW-1133">Transmembrane helix</keyword>
<dbReference type="InterPro" id="IPR050154">
    <property type="entry name" value="UbiB_kinase"/>
</dbReference>
<keyword evidence="5" id="KW-0808">Transferase</keyword>
<sequence length="521" mass="57880">MILGVGHFYRLARAGYIMAREGVFALLDPALLPPAAAPLVRFANLFAGGKRDGAGRALVRALAQIGPSYVKLGQFLATRPDIVGGEIADALTALQDRMEPFGRDKAVAIVEKALGRSIDELFVSFGEPVAAASVAQVHVAQAQYKEGVRKVAVKVLRPGIEGRFALDLRDMYRVARLAERYSSEARRLRMIEVVDTLARTVRLETDFRLEAAAASEFADNVAGDPEIHVPSVDWSRTDREVLTLEWVDGVPLSDIERVAAEGYDLKAIGRNVLQSFLRHAMRDGFFHADMHQGNLFVDKRGRLVAIDFGIMGRLGLKERRFLAEILYGFIIRDYKRVAEVHFEAGYVPASHSIEEFSQALRAIGEPMHTINAADISMARLLTLLFEVTALFDMRTRTELVLLQKTMVVAEGVARAYDPKLDIWKTCDPVVRSWIEENLGVKAKIEDASRSLTELAKLATRLPQTLQDAETAIQRVSEMSERGVDLSPRSIEALGETRRRSDRTLLIGLVLVLFAAIWIFGR</sequence>
<dbReference type="GO" id="GO:0006744">
    <property type="term" value="P:ubiquinone biosynthetic process"/>
    <property type="evidence" value="ECO:0007669"/>
    <property type="project" value="UniProtKB-UniPathway"/>
</dbReference>
<evidence type="ECO:0000313" key="15">
    <source>
        <dbReference type="EMBL" id="AZG77964.1"/>
    </source>
</evidence>
<evidence type="ECO:0000256" key="2">
    <source>
        <dbReference type="ARBA" id="ARBA00009670"/>
    </source>
</evidence>
<evidence type="ECO:0000256" key="6">
    <source>
        <dbReference type="ARBA" id="ARBA00022688"/>
    </source>
</evidence>
<dbReference type="GO" id="GO:0005524">
    <property type="term" value="F:ATP binding"/>
    <property type="evidence" value="ECO:0007669"/>
    <property type="project" value="UniProtKB-KW"/>
</dbReference>
<protein>
    <submittedName>
        <fullName evidence="15">2-polyprenylphenol 6-hydroxylase</fullName>
    </submittedName>
</protein>
<dbReference type="Pfam" id="PF03109">
    <property type="entry name" value="ABC1"/>
    <property type="match status" value="1"/>
</dbReference>
<feature type="domain" description="ABC1 atypical kinase-like" evidence="14">
    <location>
        <begin position="94"/>
        <end position="341"/>
    </location>
</feature>
<evidence type="ECO:0000256" key="12">
    <source>
        <dbReference type="ARBA" id="ARBA00023136"/>
    </source>
</evidence>
<keyword evidence="3" id="KW-1003">Cell membrane</keyword>
<evidence type="ECO:0000256" key="3">
    <source>
        <dbReference type="ARBA" id="ARBA00022475"/>
    </source>
</evidence>
<keyword evidence="4" id="KW-0997">Cell inner membrane</keyword>
<dbReference type="Proteomes" id="UP000273982">
    <property type="component" value="Chromosome"/>
</dbReference>
<dbReference type="KEGG" id="mros:EHO51_15155"/>
<evidence type="ECO:0000256" key="4">
    <source>
        <dbReference type="ARBA" id="ARBA00022519"/>
    </source>
</evidence>
<reference evidence="15 16" key="1">
    <citation type="submission" date="2018-11" db="EMBL/GenBank/DDBJ databases">
        <title>Genome squencing of methanotrophic bacteria isolated from alkaline groundwater in Korea.</title>
        <authorList>
            <person name="Nguyen L.N."/>
        </authorList>
    </citation>
    <scope>NUCLEOTIDE SEQUENCE [LARGE SCALE GENOMIC DNA]</scope>
    <source>
        <strain evidence="15 16">GW6</strain>
    </source>
</reference>
<comment type="pathway">
    <text evidence="1">Cofactor biosynthesis; ubiquinone biosynthesis [regulation].</text>
</comment>
<evidence type="ECO:0000256" key="8">
    <source>
        <dbReference type="ARBA" id="ARBA00022741"/>
    </source>
</evidence>
<evidence type="ECO:0000256" key="13">
    <source>
        <dbReference type="SAM" id="Phobius"/>
    </source>
</evidence>
<dbReference type="PANTHER" id="PTHR10566:SF113">
    <property type="entry name" value="PROTEIN ACTIVITY OF BC1 COMPLEX KINASE 7, CHLOROPLASTIC"/>
    <property type="match status" value="1"/>
</dbReference>
<evidence type="ECO:0000256" key="11">
    <source>
        <dbReference type="ARBA" id="ARBA00022989"/>
    </source>
</evidence>
<keyword evidence="6" id="KW-0831">Ubiquinone biosynthesis</keyword>
<proteinExistence type="inferred from homology"/>
<organism evidence="15 16">
    <name type="scientific">Methylocystis rosea</name>
    <dbReference type="NCBI Taxonomy" id="173366"/>
    <lineage>
        <taxon>Bacteria</taxon>
        <taxon>Pseudomonadati</taxon>
        <taxon>Pseudomonadota</taxon>
        <taxon>Alphaproteobacteria</taxon>
        <taxon>Hyphomicrobiales</taxon>
        <taxon>Methylocystaceae</taxon>
        <taxon>Methylocystis</taxon>
    </lineage>
</organism>
<gene>
    <name evidence="15" type="primary">ubiB</name>
    <name evidence="15" type="ORF">EHO51_15155</name>
</gene>
<dbReference type="PANTHER" id="PTHR10566">
    <property type="entry name" value="CHAPERONE-ACTIVITY OF BC1 COMPLEX CABC1 -RELATED"/>
    <property type="match status" value="1"/>
</dbReference>
<keyword evidence="12 13" id="KW-0472">Membrane</keyword>
<accession>A0A3G8M8Z3</accession>
<dbReference type="InterPro" id="IPR011009">
    <property type="entry name" value="Kinase-like_dom_sf"/>
</dbReference>
<evidence type="ECO:0000259" key="14">
    <source>
        <dbReference type="Pfam" id="PF03109"/>
    </source>
</evidence>
<dbReference type="AlphaFoldDB" id="A0A3G8M8Z3"/>
<dbReference type="GO" id="GO:0016301">
    <property type="term" value="F:kinase activity"/>
    <property type="evidence" value="ECO:0007669"/>
    <property type="project" value="UniProtKB-KW"/>
</dbReference>
<dbReference type="CDD" id="cd13972">
    <property type="entry name" value="UbiB"/>
    <property type="match status" value="1"/>
</dbReference>
<evidence type="ECO:0000256" key="1">
    <source>
        <dbReference type="ARBA" id="ARBA00005020"/>
    </source>
</evidence>
<keyword evidence="10" id="KW-0067">ATP-binding</keyword>
<evidence type="ECO:0000256" key="10">
    <source>
        <dbReference type="ARBA" id="ARBA00022840"/>
    </source>
</evidence>
<dbReference type="RefSeq" id="WP_124739590.1">
    <property type="nucleotide sequence ID" value="NZ_CP034086.1"/>
</dbReference>
<keyword evidence="7 13" id="KW-0812">Transmembrane</keyword>
<evidence type="ECO:0000256" key="9">
    <source>
        <dbReference type="ARBA" id="ARBA00022777"/>
    </source>
</evidence>
<keyword evidence="8" id="KW-0547">Nucleotide-binding</keyword>
<dbReference type="SUPFAM" id="SSF56112">
    <property type="entry name" value="Protein kinase-like (PK-like)"/>
    <property type="match status" value="1"/>
</dbReference>
<evidence type="ECO:0000313" key="16">
    <source>
        <dbReference type="Proteomes" id="UP000273982"/>
    </source>
</evidence>
<dbReference type="EMBL" id="CP034086">
    <property type="protein sequence ID" value="AZG77964.1"/>
    <property type="molecule type" value="Genomic_DNA"/>
</dbReference>